<evidence type="ECO:0000259" key="8">
    <source>
        <dbReference type="PROSITE" id="PS51722"/>
    </source>
</evidence>
<keyword evidence="5" id="KW-0648">Protein biosynthesis</keyword>
<dbReference type="FunFam" id="2.40.30.10:FF:000005">
    <property type="entry name" value="Elongation factor 1-alpha"/>
    <property type="match status" value="1"/>
</dbReference>
<dbReference type="Pfam" id="PF00009">
    <property type="entry name" value="GTP_EFTU"/>
    <property type="match status" value="1"/>
</dbReference>
<evidence type="ECO:0000256" key="6">
    <source>
        <dbReference type="ARBA" id="ARBA00023134"/>
    </source>
</evidence>
<feature type="domain" description="Tr-type G" evidence="8">
    <location>
        <begin position="5"/>
        <end position="242"/>
    </location>
</feature>
<dbReference type="Gene3D" id="2.40.30.10">
    <property type="entry name" value="Translation factors"/>
    <property type="match status" value="2"/>
</dbReference>
<keyword evidence="4 7" id="KW-0251">Elongation factor</keyword>
<dbReference type="AlphaFoldDB" id="Q6B4R5"/>
<dbReference type="PROSITE" id="PS00301">
    <property type="entry name" value="G_TR_1"/>
    <property type="match status" value="1"/>
</dbReference>
<dbReference type="GO" id="GO:0003746">
    <property type="term" value="F:translation elongation factor activity"/>
    <property type="evidence" value="ECO:0007669"/>
    <property type="project" value="UniProtKB-UniRule"/>
</dbReference>
<dbReference type="SUPFAM" id="SSF50465">
    <property type="entry name" value="EF-Tu/eEF-1alpha/eIF2-gamma C-terminal domain"/>
    <property type="match status" value="1"/>
</dbReference>
<evidence type="ECO:0000256" key="1">
    <source>
        <dbReference type="ARBA" id="ARBA00007249"/>
    </source>
</evidence>
<evidence type="ECO:0000256" key="4">
    <source>
        <dbReference type="ARBA" id="ARBA00022768"/>
    </source>
</evidence>
<dbReference type="Pfam" id="PF03144">
    <property type="entry name" value="GTP_EFTU_D2"/>
    <property type="match status" value="1"/>
</dbReference>
<keyword evidence="6 7" id="KW-0342">GTP-binding</keyword>
<protein>
    <recommendedName>
        <fullName evidence="7">Elongation factor 1-alpha</fullName>
    </recommendedName>
</protein>
<dbReference type="InterPro" id="IPR000795">
    <property type="entry name" value="T_Tr_GTP-bd_dom"/>
</dbReference>
<dbReference type="FunFam" id="2.40.30.10:FF:000168">
    <property type="entry name" value="Elongation factor 1-alpha 2"/>
    <property type="match status" value="1"/>
</dbReference>
<dbReference type="InterPro" id="IPR050100">
    <property type="entry name" value="TRAFAC_GTPase_members"/>
</dbReference>
<dbReference type="CDD" id="cd01883">
    <property type="entry name" value="EF1_alpha"/>
    <property type="match status" value="1"/>
</dbReference>
<evidence type="ECO:0000256" key="3">
    <source>
        <dbReference type="ARBA" id="ARBA00022741"/>
    </source>
</evidence>
<dbReference type="CDD" id="cd03693">
    <property type="entry name" value="EF1_alpha_II"/>
    <property type="match status" value="1"/>
</dbReference>
<dbReference type="NCBIfam" id="TIGR00483">
    <property type="entry name" value="EF-1_alpha"/>
    <property type="match status" value="1"/>
</dbReference>
<dbReference type="SUPFAM" id="SSF50447">
    <property type="entry name" value="Translation proteins"/>
    <property type="match status" value="1"/>
</dbReference>
<name>Q6B4R5_SCLGR</name>
<dbReference type="InterPro" id="IPR004539">
    <property type="entry name" value="Transl_elong_EF1A_euk/arc"/>
</dbReference>
<keyword evidence="3 7" id="KW-0547">Nucleotide-binding</keyword>
<dbReference type="SUPFAM" id="SSF52540">
    <property type="entry name" value="P-loop containing nucleoside triphosphate hydrolases"/>
    <property type="match status" value="1"/>
</dbReference>
<proteinExistence type="evidence at transcript level"/>
<dbReference type="InterPro" id="IPR031157">
    <property type="entry name" value="G_TR_CS"/>
</dbReference>
<dbReference type="NCBIfam" id="NF008969">
    <property type="entry name" value="PRK12317.1"/>
    <property type="match status" value="1"/>
</dbReference>
<comment type="function">
    <text evidence="7">This protein promotes the GTP-dependent binding of aminoacyl-tRNA to the A-site of ribosomes during protein biosynthesis.</text>
</comment>
<dbReference type="Pfam" id="PF22594">
    <property type="entry name" value="GTP-eEF1A_C"/>
    <property type="match status" value="1"/>
</dbReference>
<dbReference type="CDD" id="cd03705">
    <property type="entry name" value="EF1_alpha_III"/>
    <property type="match status" value="1"/>
</dbReference>
<evidence type="ECO:0000256" key="5">
    <source>
        <dbReference type="ARBA" id="ARBA00022917"/>
    </source>
</evidence>
<comment type="similarity">
    <text evidence="1 7">Belongs to the TRAFAC class translation factor GTPase superfamily. Classic translation factor GTPase family. EF-Tu/EF-1A subfamily.</text>
</comment>
<dbReference type="PANTHER" id="PTHR23115">
    <property type="entry name" value="TRANSLATION FACTOR"/>
    <property type="match status" value="1"/>
</dbReference>
<dbReference type="InterPro" id="IPR054696">
    <property type="entry name" value="GTP-eEF1A_C"/>
</dbReference>
<dbReference type="PROSITE" id="PS51722">
    <property type="entry name" value="G_TR_2"/>
    <property type="match status" value="1"/>
</dbReference>
<dbReference type="GO" id="GO:0005525">
    <property type="term" value="F:GTP binding"/>
    <property type="evidence" value="ECO:0007669"/>
    <property type="project" value="UniProtKB-UniRule"/>
</dbReference>
<reference evidence="9" key="1">
    <citation type="submission" date="2004-07" db="EMBL/GenBank/DDBJ databases">
        <title>Molecular cloning of translation elongatin factor 1A (eEF1A) gene of a soft coral Scleronephthya gracillimum (Kuekenthal).</title>
        <authorList>
            <person name="Yoon M."/>
            <person name="Woo S."/>
            <person name="Kim J.H."/>
            <person name="Yum S."/>
            <person name="Song J.-I."/>
        </authorList>
    </citation>
    <scope>NUCLEOTIDE SEQUENCE</scope>
</reference>
<evidence type="ECO:0000313" key="9">
    <source>
        <dbReference type="EMBL" id="AAT81474.1"/>
    </source>
</evidence>
<dbReference type="InterPro" id="IPR009001">
    <property type="entry name" value="Transl_elong_EF1A/Init_IF2_C"/>
</dbReference>
<accession>Q6B4R5</accession>
<dbReference type="InterPro" id="IPR004161">
    <property type="entry name" value="EFTu-like_2"/>
</dbReference>
<dbReference type="EMBL" id="AY682093">
    <property type="protein sequence ID" value="AAT81474.1"/>
    <property type="molecule type" value="mRNA"/>
</dbReference>
<organism evidence="9">
    <name type="scientific">Scleronephthya gracillimum</name>
    <name type="common">Coral</name>
    <name type="synonym">Alcyonium gracillimum</name>
    <dbReference type="NCBI Taxonomy" id="285277"/>
    <lineage>
        <taxon>Eukaryota</taxon>
        <taxon>Metazoa</taxon>
        <taxon>Cnidaria</taxon>
        <taxon>Anthozoa</taxon>
        <taxon>Octocorallia</taxon>
        <taxon>Malacalcyonacea</taxon>
        <taxon>Nephtheidae</taxon>
        <taxon>Scleronephthya</taxon>
    </lineage>
</organism>
<dbReference type="HAMAP" id="MF_00118_A">
    <property type="entry name" value="EF_Tu_A"/>
    <property type="match status" value="1"/>
</dbReference>
<dbReference type="PRINTS" id="PR00315">
    <property type="entry name" value="ELONGATNFCT"/>
</dbReference>
<dbReference type="InterPro" id="IPR027417">
    <property type="entry name" value="P-loop_NTPase"/>
</dbReference>
<evidence type="ECO:0000256" key="7">
    <source>
        <dbReference type="RuleBase" id="RU000325"/>
    </source>
</evidence>
<keyword evidence="2" id="KW-0597">Phosphoprotein</keyword>
<dbReference type="InterPro" id="IPR009000">
    <property type="entry name" value="Transl_B-barrel_sf"/>
</dbReference>
<sequence length="461" mass="50402">MGKEKTHINIVVIGHVDSGKSTTTGHLIYKCGGIDKRAIEKFEKEAAEMGKGSFKYAWVLDKLKAERERGITIDIALWKFETVKYYVTVIDAPGHRDFIKNMITGTSQADCAVLIVASGVGEFEAGISANGQTREHALLAYTLGVKQMIVGVNKMDSSEPPYSEKRYEEIKKEVGSYLKKVGFNPKAVAFVPISGWHGDNMLEESDKMKWYKGWNVERKEGNAAGKTLFEALDSILPPKRPTDKPLRLPLQDVYKIGGIGTVPVGRTETGILKPGMVVKFAPVNITTEVKSVEMHHEALAEALPGDNVGFNVKNVSVKDIKRGNVAGDSKNDPPQQAKNFTAQVIIMNHPGEIHAGYSPVLDCHTAHIACKFAELKQKIDRRSGKATEENPKCLKKGDAGIVVMIPSKPMCVETFTEYPPLGRFAVRDMKQTVAVGVIKAVEKSDVAAGKVTKAAQKAAKK</sequence>
<dbReference type="Gene3D" id="3.40.50.300">
    <property type="entry name" value="P-loop containing nucleotide triphosphate hydrolases"/>
    <property type="match status" value="1"/>
</dbReference>
<dbReference type="FunFam" id="3.40.50.300:FF:000090">
    <property type="entry name" value="Elongation factor 1-alpha"/>
    <property type="match status" value="1"/>
</dbReference>
<dbReference type="GO" id="GO:0003924">
    <property type="term" value="F:GTPase activity"/>
    <property type="evidence" value="ECO:0007669"/>
    <property type="project" value="UniProtKB-UniRule"/>
</dbReference>
<evidence type="ECO:0000256" key="2">
    <source>
        <dbReference type="ARBA" id="ARBA00022553"/>
    </source>
</evidence>